<proteinExistence type="predicted"/>
<organism evidence="1 2">
    <name type="scientific">Moraxella oculi</name>
    <dbReference type="NCBI Taxonomy" id="2940516"/>
    <lineage>
        <taxon>Bacteria</taxon>
        <taxon>Pseudomonadati</taxon>
        <taxon>Pseudomonadota</taxon>
        <taxon>Gammaproteobacteria</taxon>
        <taxon>Moraxellales</taxon>
        <taxon>Moraxellaceae</taxon>
        <taxon>Moraxella</taxon>
    </lineage>
</organism>
<dbReference type="EMBL" id="JBJJXE010000005">
    <property type="protein sequence ID" value="MFL1732250.1"/>
    <property type="molecule type" value="Genomic_DNA"/>
</dbReference>
<evidence type="ECO:0000313" key="2">
    <source>
        <dbReference type="Proteomes" id="UP001624684"/>
    </source>
</evidence>
<gene>
    <name evidence="1" type="ORF">ACJHVH_04465</name>
</gene>
<evidence type="ECO:0000313" key="1">
    <source>
        <dbReference type="EMBL" id="MFL1732250.1"/>
    </source>
</evidence>
<name>A0ABW8U5V3_9GAMM</name>
<sequence>MWIVVGYCRKEPIKLNEAWGTNYTSRDIGRGLESLKKENGIPANHHGKIMSNGDYVGENGINYGNILGYMP</sequence>
<reference evidence="1 2" key="1">
    <citation type="submission" date="2024-11" db="EMBL/GenBank/DDBJ databases">
        <title>First Report of Moraxella oculi in Brazil in an Infectious Bovine Keratoconjunctivitis Outbreak.</title>
        <authorList>
            <person name="Carvalho C.V."/>
            <person name="Domingues R."/>
            <person name="Coutinho C."/>
            <person name="Honorio N.T.B.S."/>
            <person name="Faza D.R.L.R."/>
            <person name="Carvalho W.A."/>
            <person name="Machado A.B.F."/>
            <person name="Martins M.F."/>
            <person name="Gaspar E.B."/>
        </authorList>
    </citation>
    <scope>NUCLEOTIDE SEQUENCE [LARGE SCALE GENOMIC DNA]</scope>
    <source>
        <strain evidence="1 2">2117LE</strain>
    </source>
</reference>
<keyword evidence="2" id="KW-1185">Reference proteome</keyword>
<dbReference type="RefSeq" id="WP_407068918.1">
    <property type="nucleotide sequence ID" value="NZ_JBJJXE010000005.1"/>
</dbReference>
<dbReference type="Proteomes" id="UP001624684">
    <property type="component" value="Unassembled WGS sequence"/>
</dbReference>
<accession>A0ABW8U5V3</accession>
<protein>
    <submittedName>
        <fullName evidence="1">Uncharacterized protein</fullName>
    </submittedName>
</protein>
<comment type="caution">
    <text evidence="1">The sequence shown here is derived from an EMBL/GenBank/DDBJ whole genome shotgun (WGS) entry which is preliminary data.</text>
</comment>